<gene>
    <name evidence="2" type="primary">Piso0_002998</name>
    <name evidence="1" type="ORF">GNLVRS01_PISO0G02646g</name>
    <name evidence="2" type="ORF">GNLVRS01_PISO0H02647g</name>
</gene>
<evidence type="ECO:0000313" key="2">
    <source>
        <dbReference type="EMBL" id="CCE80671.1"/>
    </source>
</evidence>
<keyword evidence="3" id="KW-1185">Reference proteome</keyword>
<dbReference type="AlphaFoldDB" id="G8YGW9"/>
<dbReference type="EMBL" id="FO082052">
    <property type="protein sequence ID" value="CCE80671.1"/>
    <property type="molecule type" value="Genomic_DNA"/>
</dbReference>
<evidence type="ECO:0000313" key="1">
    <source>
        <dbReference type="EMBL" id="CCE79906.1"/>
    </source>
</evidence>
<reference evidence="2" key="1">
    <citation type="submission" date="2011-10" db="EMBL/GenBank/DDBJ databases">
        <authorList>
            <person name="Genoscope - CEA"/>
        </authorList>
    </citation>
    <scope>NUCLEOTIDE SEQUENCE</scope>
</reference>
<sequence>MGFLRRSTVLLLSRVSAPRLNRSLCSRLCLPRFYCSCCVLSPQVALTFPCHGAEHRAKILPYETCTNFRNYMTSGIESLGPHWRCSVPSSTSLAHTSDALSTLFQPHLSSQTSILCSAALRSYRYVCAAAAPSIRYSQMD</sequence>
<evidence type="ECO:0000313" key="3">
    <source>
        <dbReference type="Proteomes" id="UP000005222"/>
    </source>
</evidence>
<accession>G8YGW9</accession>
<reference evidence="3" key="2">
    <citation type="journal article" date="2012" name="G3 (Bethesda)">
        <title>Pichia sorbitophila, an interspecies yeast hybrid reveals early steps of genome resolution following polyploidization.</title>
        <authorList>
            <person name="Leh Louis V."/>
            <person name="Despons L."/>
            <person name="Friedrich A."/>
            <person name="Martin T."/>
            <person name="Durrens P."/>
            <person name="Casaregola S."/>
            <person name="Neuveglise C."/>
            <person name="Fairhead C."/>
            <person name="Marck C."/>
            <person name="Cruz J.A."/>
            <person name="Straub M.L."/>
            <person name="Kugler V."/>
            <person name="Sacerdot C."/>
            <person name="Uzunov Z."/>
            <person name="Thierry A."/>
            <person name="Weiss S."/>
            <person name="Bleykasten C."/>
            <person name="De Montigny J."/>
            <person name="Jacques N."/>
            <person name="Jung P."/>
            <person name="Lemaire M."/>
            <person name="Mallet S."/>
            <person name="Morel G."/>
            <person name="Richard G.F."/>
            <person name="Sarkar A."/>
            <person name="Savel G."/>
            <person name="Schacherer J."/>
            <person name="Seret M.L."/>
            <person name="Talla E."/>
            <person name="Samson G."/>
            <person name="Jubin C."/>
            <person name="Poulain J."/>
            <person name="Vacherie B."/>
            <person name="Barbe V."/>
            <person name="Pelletier E."/>
            <person name="Sherman D.J."/>
            <person name="Westhof E."/>
            <person name="Weissenbach J."/>
            <person name="Baret P.V."/>
            <person name="Wincker P."/>
            <person name="Gaillardin C."/>
            <person name="Dujon B."/>
            <person name="Souciet J.L."/>
        </authorList>
    </citation>
    <scope>NUCLEOTIDE SEQUENCE [LARGE SCALE GENOMIC DNA]</scope>
    <source>
        <strain evidence="3">ATCC MYA-4447 / BCRC 22081 / CBS 7064 / NBRC 10061 / NRRL Y-12695</strain>
    </source>
</reference>
<proteinExistence type="predicted"/>
<protein>
    <submittedName>
        <fullName evidence="2">Piso0_002998 protein</fullName>
    </submittedName>
</protein>
<dbReference type="InParanoid" id="G8YGW9"/>
<organism evidence="2 3">
    <name type="scientific">Pichia sorbitophila (strain ATCC MYA-4447 / BCRC 22081 / CBS 7064 / NBRC 10061 / NRRL Y-12695)</name>
    <name type="common">Hybrid yeast</name>
    <dbReference type="NCBI Taxonomy" id="559304"/>
    <lineage>
        <taxon>Eukaryota</taxon>
        <taxon>Fungi</taxon>
        <taxon>Dikarya</taxon>
        <taxon>Ascomycota</taxon>
        <taxon>Saccharomycotina</taxon>
        <taxon>Pichiomycetes</taxon>
        <taxon>Debaryomycetaceae</taxon>
        <taxon>Millerozyma</taxon>
    </lineage>
</organism>
<dbReference type="HOGENOM" id="CLU_1835873_0_0_1"/>
<dbReference type="EMBL" id="FO082053">
    <property type="protein sequence ID" value="CCE79906.1"/>
    <property type="molecule type" value="Genomic_DNA"/>
</dbReference>
<dbReference type="Proteomes" id="UP000005222">
    <property type="component" value="Chromosome G"/>
</dbReference>
<name>G8YGW9_PICSO</name>
<dbReference type="Proteomes" id="UP000005222">
    <property type="component" value="Chromosome H"/>
</dbReference>